<dbReference type="Proteomes" id="UP001372338">
    <property type="component" value="Unassembled WGS sequence"/>
</dbReference>
<dbReference type="SMART" id="SM00255">
    <property type="entry name" value="TIR"/>
    <property type="match status" value="1"/>
</dbReference>
<evidence type="ECO:0000313" key="4">
    <source>
        <dbReference type="EMBL" id="KAK7268501.1"/>
    </source>
</evidence>
<evidence type="ECO:0000259" key="3">
    <source>
        <dbReference type="PROSITE" id="PS50104"/>
    </source>
</evidence>
<evidence type="ECO:0000256" key="2">
    <source>
        <dbReference type="SAM" id="MobiDB-lite"/>
    </source>
</evidence>
<organism evidence="4 5">
    <name type="scientific">Crotalaria pallida</name>
    <name type="common">Smooth rattlebox</name>
    <name type="synonym">Crotalaria striata</name>
    <dbReference type="NCBI Taxonomy" id="3830"/>
    <lineage>
        <taxon>Eukaryota</taxon>
        <taxon>Viridiplantae</taxon>
        <taxon>Streptophyta</taxon>
        <taxon>Embryophyta</taxon>
        <taxon>Tracheophyta</taxon>
        <taxon>Spermatophyta</taxon>
        <taxon>Magnoliopsida</taxon>
        <taxon>eudicotyledons</taxon>
        <taxon>Gunneridae</taxon>
        <taxon>Pentapetalae</taxon>
        <taxon>rosids</taxon>
        <taxon>fabids</taxon>
        <taxon>Fabales</taxon>
        <taxon>Fabaceae</taxon>
        <taxon>Papilionoideae</taxon>
        <taxon>50 kb inversion clade</taxon>
        <taxon>genistoids sensu lato</taxon>
        <taxon>core genistoids</taxon>
        <taxon>Crotalarieae</taxon>
        <taxon>Crotalaria</taxon>
    </lineage>
</organism>
<dbReference type="Gene3D" id="3.40.50.10140">
    <property type="entry name" value="Toll/interleukin-1 receptor homology (TIR) domain"/>
    <property type="match status" value="1"/>
</dbReference>
<gene>
    <name evidence="4" type="ORF">RIF29_21200</name>
</gene>
<dbReference type="PANTHER" id="PTHR32009:SF106">
    <property type="entry name" value="TIR DOMAIN-CONTAINING PROTEIN"/>
    <property type="match status" value="1"/>
</dbReference>
<dbReference type="SUPFAM" id="SSF52200">
    <property type="entry name" value="Toll/Interleukin receptor TIR domain"/>
    <property type="match status" value="1"/>
</dbReference>
<proteinExistence type="predicted"/>
<keyword evidence="1" id="KW-0520">NAD</keyword>
<dbReference type="EMBL" id="JAYWIO010000004">
    <property type="protein sequence ID" value="KAK7268501.1"/>
    <property type="molecule type" value="Genomic_DNA"/>
</dbReference>
<accession>A0AAN9F669</accession>
<dbReference type="InterPro" id="IPR000157">
    <property type="entry name" value="TIR_dom"/>
</dbReference>
<sequence length="354" mass="40403">MASSSSSSSSSFHEWKYHVFISFRGADTRLGFAGYLNDALCNSGMETFFDDEKLQKGAEITTTLDEAIRRSRIGLVIFSKDYASSTWCLEELVKIMEYSKDKAKPMSFVPIFYRINPSDLRYHKGSYAYALAKHESRIKEKWKIEKWRSALNKAAGISGFHLEPDDKMYEHKFTKEIVQYISEIITSLVENDPKIVKHDNPVNQSQPPELVPMASNQFPYEDVSNLQSKKCQNSQPMQQLTKRQIQPHYPAPGSIDLSNHMSNLAVSRATRPSSSIEKRTKGQKDKNKEKYDSGYRHEEEFFSSKEDYGSGYGRKSKLTSHEEGYGSGYPKLKKNGSASSEKEYGFLPHMISII</sequence>
<keyword evidence="5" id="KW-1185">Reference proteome</keyword>
<dbReference type="PROSITE" id="PS50104">
    <property type="entry name" value="TIR"/>
    <property type="match status" value="1"/>
</dbReference>
<dbReference type="InterPro" id="IPR035897">
    <property type="entry name" value="Toll_tir_struct_dom_sf"/>
</dbReference>
<protein>
    <recommendedName>
        <fullName evidence="3">TIR domain-containing protein</fullName>
    </recommendedName>
</protein>
<feature type="compositionally biased region" description="Polar residues" evidence="2">
    <location>
        <begin position="266"/>
        <end position="275"/>
    </location>
</feature>
<dbReference type="AlphaFoldDB" id="A0AAN9F669"/>
<evidence type="ECO:0000313" key="5">
    <source>
        <dbReference type="Proteomes" id="UP001372338"/>
    </source>
</evidence>
<dbReference type="PANTHER" id="PTHR32009">
    <property type="entry name" value="TMV RESISTANCE PROTEIN N-LIKE"/>
    <property type="match status" value="1"/>
</dbReference>
<evidence type="ECO:0000256" key="1">
    <source>
        <dbReference type="ARBA" id="ARBA00023027"/>
    </source>
</evidence>
<comment type="caution">
    <text evidence="4">The sequence shown here is derived from an EMBL/GenBank/DDBJ whole genome shotgun (WGS) entry which is preliminary data.</text>
</comment>
<feature type="compositionally biased region" description="Basic and acidic residues" evidence="2">
    <location>
        <begin position="276"/>
        <end position="308"/>
    </location>
</feature>
<dbReference type="FunFam" id="3.40.50.10140:FF:000007">
    <property type="entry name" value="Disease resistance protein (TIR-NBS-LRR class)"/>
    <property type="match status" value="1"/>
</dbReference>
<dbReference type="Pfam" id="PF01582">
    <property type="entry name" value="TIR"/>
    <property type="match status" value="1"/>
</dbReference>
<feature type="domain" description="TIR" evidence="3">
    <location>
        <begin position="15"/>
        <end position="181"/>
    </location>
</feature>
<reference evidence="4 5" key="1">
    <citation type="submission" date="2024-01" db="EMBL/GenBank/DDBJ databases">
        <title>The genomes of 5 underutilized Papilionoideae crops provide insights into root nodulation and disease resistanc.</title>
        <authorList>
            <person name="Yuan L."/>
        </authorList>
    </citation>
    <scope>NUCLEOTIDE SEQUENCE [LARGE SCALE GENOMIC DNA]</scope>
    <source>
        <strain evidence="4">ZHUSHIDOU_FW_LH</strain>
        <tissue evidence="4">Leaf</tissue>
    </source>
</reference>
<name>A0AAN9F669_CROPI</name>
<dbReference type="GO" id="GO:0007165">
    <property type="term" value="P:signal transduction"/>
    <property type="evidence" value="ECO:0007669"/>
    <property type="project" value="InterPro"/>
</dbReference>
<feature type="region of interest" description="Disordered" evidence="2">
    <location>
        <begin position="266"/>
        <end position="341"/>
    </location>
</feature>